<dbReference type="VEuPathDB" id="TriTrypDB:LDHU3_26.2980"/>
<evidence type="ECO:0000256" key="1">
    <source>
        <dbReference type="SAM" id="MobiDB-lite"/>
    </source>
</evidence>
<accession>A0A504XTX8</accession>
<name>A0A504XTX8_LEIDO</name>
<dbReference type="VEuPathDB" id="TriTrypDB:LdBPK_262280.1"/>
<reference evidence="3" key="1">
    <citation type="submission" date="2019-02" db="EMBL/GenBank/DDBJ databases">
        <title>FDA dAtabase for Regulatory Grade micrObial Sequences (FDA-ARGOS): Supporting development and validation of Infectious Disease Dx tests.</title>
        <authorList>
            <person name="Duncan R."/>
            <person name="Fisher C."/>
            <person name="Tallon L."/>
            <person name="Sadzewicz L."/>
            <person name="Sengamalay N."/>
            <person name="Ott S."/>
            <person name="Godinez A."/>
            <person name="Nagaraj S."/>
            <person name="Vavikolanu K."/>
            <person name="Vyas G."/>
            <person name="Nadendla S."/>
            <person name="Aluvathingal J."/>
            <person name="Sichtig H."/>
        </authorList>
    </citation>
    <scope>NUCLEOTIDE SEQUENCE [LARGE SCALE GENOMIC DNA]</scope>
    <source>
        <strain evidence="3">FDAARGOS_360</strain>
    </source>
</reference>
<dbReference type="VEuPathDB" id="TriTrypDB:LdCL_260028500"/>
<feature type="compositionally biased region" description="Low complexity" evidence="1">
    <location>
        <begin position="207"/>
        <end position="222"/>
    </location>
</feature>
<protein>
    <submittedName>
        <fullName evidence="2">Uncharacterized protein</fullName>
    </submittedName>
</protein>
<dbReference type="EMBL" id="RHLD01000018">
    <property type="protein sequence ID" value="TPP52096.1"/>
    <property type="molecule type" value="Genomic_DNA"/>
</dbReference>
<dbReference type="AlphaFoldDB" id="A0A504XTX8"/>
<evidence type="ECO:0000313" key="3">
    <source>
        <dbReference type="Proteomes" id="UP000318821"/>
    </source>
</evidence>
<comment type="caution">
    <text evidence="2">The sequence shown here is derived from an EMBL/GenBank/DDBJ whole genome shotgun (WGS) entry which is preliminary data.</text>
</comment>
<feature type="compositionally biased region" description="Basic and acidic residues" evidence="1">
    <location>
        <begin position="223"/>
        <end position="237"/>
    </location>
</feature>
<feature type="region of interest" description="Disordered" evidence="1">
    <location>
        <begin position="205"/>
        <end position="237"/>
    </location>
</feature>
<dbReference type="Proteomes" id="UP000318821">
    <property type="component" value="Unassembled WGS sequence"/>
</dbReference>
<proteinExistence type="predicted"/>
<sequence>MRGRTLTLLVRDALNAGSSMTLGSKGMRPSPEAHRRRMPWTAAKEYVPGVVLNSKEKLVLDGTQLVELDHIDRASQVDPLEVLKAAVATRAYNTSTGLNIFQLASQTRFHGRGQKFFREEWRQGTYEKYVTLAAIDFDREGSKGTAYGYITFHGESTTRPVEIHYADTPDPSTYRLKAYPFYDAPNPPEFVERLLKDRGVLPDLPMDASAPAENAAAASADGARADGSHHYEPRGSV</sequence>
<evidence type="ECO:0000313" key="2">
    <source>
        <dbReference type="EMBL" id="TPP52096.1"/>
    </source>
</evidence>
<organism evidence="2 3">
    <name type="scientific">Leishmania donovani</name>
    <dbReference type="NCBI Taxonomy" id="5661"/>
    <lineage>
        <taxon>Eukaryota</taxon>
        <taxon>Discoba</taxon>
        <taxon>Euglenozoa</taxon>
        <taxon>Kinetoplastea</taxon>
        <taxon>Metakinetoplastina</taxon>
        <taxon>Trypanosomatida</taxon>
        <taxon>Trypanosomatidae</taxon>
        <taxon>Leishmaniinae</taxon>
        <taxon>Leishmania</taxon>
    </lineage>
</organism>
<gene>
    <name evidence="2" type="ORF">CGC20_5565</name>
</gene>